<dbReference type="InterPro" id="IPR014729">
    <property type="entry name" value="Rossmann-like_a/b/a_fold"/>
</dbReference>
<dbReference type="InterPro" id="IPR036695">
    <property type="entry name" value="Arg-tRNA-synth_N_sf"/>
</dbReference>
<organism evidence="16 17">
    <name type="scientific">Polarella glacialis</name>
    <name type="common">Dinoflagellate</name>
    <dbReference type="NCBI Taxonomy" id="89957"/>
    <lineage>
        <taxon>Eukaryota</taxon>
        <taxon>Sar</taxon>
        <taxon>Alveolata</taxon>
        <taxon>Dinophyceae</taxon>
        <taxon>Suessiales</taxon>
        <taxon>Suessiaceae</taxon>
        <taxon>Polarella</taxon>
    </lineage>
</organism>
<keyword evidence="5" id="KW-0963">Cytoplasm</keyword>
<dbReference type="OrthoDB" id="68056at2759"/>
<keyword evidence="10 13" id="KW-0030">Aminoacyl-tRNA synthetase</keyword>
<dbReference type="EMBL" id="CAJNNV010024660">
    <property type="protein sequence ID" value="CAE8610408.1"/>
    <property type="molecule type" value="Genomic_DNA"/>
</dbReference>
<evidence type="ECO:0000256" key="11">
    <source>
        <dbReference type="ARBA" id="ARBA00033033"/>
    </source>
</evidence>
<keyword evidence="6 13" id="KW-0436">Ligase</keyword>
<comment type="subunit">
    <text evidence="3">Monomer.</text>
</comment>
<dbReference type="InterPro" id="IPR008909">
    <property type="entry name" value="DALR_anticod-bd"/>
</dbReference>
<dbReference type="InterPro" id="IPR001278">
    <property type="entry name" value="Arg-tRNA-ligase"/>
</dbReference>
<feature type="domain" description="Arginyl tRNA synthetase N-terminal" evidence="15">
    <location>
        <begin position="15"/>
        <end position="101"/>
    </location>
</feature>
<comment type="caution">
    <text evidence="16">The sequence shown here is derived from an EMBL/GenBank/DDBJ whole genome shotgun (WGS) entry which is preliminary data.</text>
</comment>
<keyword evidence="9 13" id="KW-0648">Protein biosynthesis</keyword>
<reference evidence="16" key="1">
    <citation type="submission" date="2021-02" db="EMBL/GenBank/DDBJ databases">
        <authorList>
            <person name="Dougan E. K."/>
            <person name="Rhodes N."/>
            <person name="Thang M."/>
            <person name="Chan C."/>
        </authorList>
    </citation>
    <scope>NUCLEOTIDE SEQUENCE</scope>
</reference>
<dbReference type="Gene3D" id="1.10.730.10">
    <property type="entry name" value="Isoleucyl-tRNA Synthetase, Domain 1"/>
    <property type="match status" value="1"/>
</dbReference>
<evidence type="ECO:0000256" key="8">
    <source>
        <dbReference type="ARBA" id="ARBA00022840"/>
    </source>
</evidence>
<dbReference type="PRINTS" id="PR01038">
    <property type="entry name" value="TRNASYNTHARG"/>
</dbReference>
<dbReference type="GO" id="GO:0005524">
    <property type="term" value="F:ATP binding"/>
    <property type="evidence" value="ECO:0007669"/>
    <property type="project" value="UniProtKB-KW"/>
</dbReference>
<evidence type="ECO:0000256" key="10">
    <source>
        <dbReference type="ARBA" id="ARBA00023146"/>
    </source>
</evidence>
<dbReference type="InterPro" id="IPR001412">
    <property type="entry name" value="aa-tRNA-synth_I_CS"/>
</dbReference>
<dbReference type="Gene3D" id="3.30.1360.70">
    <property type="entry name" value="Arginyl tRNA synthetase N-terminal domain"/>
    <property type="match status" value="1"/>
</dbReference>
<dbReference type="GO" id="GO:0005737">
    <property type="term" value="C:cytoplasm"/>
    <property type="evidence" value="ECO:0007669"/>
    <property type="project" value="UniProtKB-SubCell"/>
</dbReference>
<evidence type="ECO:0000256" key="12">
    <source>
        <dbReference type="ARBA" id="ARBA00049339"/>
    </source>
</evidence>
<keyword evidence="17" id="KW-1185">Reference proteome</keyword>
<dbReference type="FunFam" id="1.10.730.10:FF:000006">
    <property type="entry name" value="Arginyl-tRNA synthetase 2, mitochondrial"/>
    <property type="match status" value="1"/>
</dbReference>
<evidence type="ECO:0000256" key="9">
    <source>
        <dbReference type="ARBA" id="ARBA00022917"/>
    </source>
</evidence>
<dbReference type="SUPFAM" id="SSF47323">
    <property type="entry name" value="Anticodon-binding domain of a subclass of class I aminoacyl-tRNA synthetases"/>
    <property type="match status" value="1"/>
</dbReference>
<dbReference type="OMA" id="NKPLHLG"/>
<dbReference type="CDD" id="cd00671">
    <property type="entry name" value="ArgRS_core"/>
    <property type="match status" value="1"/>
</dbReference>
<feature type="domain" description="DALR anticodon binding" evidence="14">
    <location>
        <begin position="477"/>
        <end position="591"/>
    </location>
</feature>
<dbReference type="InterPro" id="IPR009080">
    <property type="entry name" value="tRNAsynth_Ia_anticodon-bd"/>
</dbReference>
<evidence type="ECO:0000256" key="1">
    <source>
        <dbReference type="ARBA" id="ARBA00004496"/>
    </source>
</evidence>
<proteinExistence type="inferred from homology"/>
<evidence type="ECO:0000259" key="15">
    <source>
        <dbReference type="SMART" id="SM01016"/>
    </source>
</evidence>
<evidence type="ECO:0000256" key="6">
    <source>
        <dbReference type="ARBA" id="ARBA00022598"/>
    </source>
</evidence>
<dbReference type="AlphaFoldDB" id="A0A813F7H6"/>
<dbReference type="EC" id="6.1.1.19" evidence="4"/>
<evidence type="ECO:0000313" key="17">
    <source>
        <dbReference type="Proteomes" id="UP000654075"/>
    </source>
</evidence>
<dbReference type="InterPro" id="IPR035684">
    <property type="entry name" value="ArgRS_core"/>
</dbReference>
<dbReference type="Pfam" id="PF00750">
    <property type="entry name" value="tRNA-synt_1d"/>
    <property type="match status" value="1"/>
</dbReference>
<dbReference type="PANTHER" id="PTHR11956">
    <property type="entry name" value="ARGINYL-TRNA SYNTHETASE"/>
    <property type="match status" value="1"/>
</dbReference>
<dbReference type="InterPro" id="IPR005148">
    <property type="entry name" value="Arg-tRNA-synth_N"/>
</dbReference>
<evidence type="ECO:0000259" key="14">
    <source>
        <dbReference type="SMART" id="SM00836"/>
    </source>
</evidence>
<dbReference type="Gene3D" id="3.40.50.620">
    <property type="entry name" value="HUPs"/>
    <property type="match status" value="1"/>
</dbReference>
<dbReference type="SUPFAM" id="SSF55190">
    <property type="entry name" value="Arginyl-tRNA synthetase (ArgRS), N-terminal 'additional' domain"/>
    <property type="match status" value="1"/>
</dbReference>
<dbReference type="SMART" id="SM00836">
    <property type="entry name" value="DALR_1"/>
    <property type="match status" value="1"/>
</dbReference>
<dbReference type="FunFam" id="3.40.50.620:FF:000116">
    <property type="entry name" value="Arginine--tRNA ligase"/>
    <property type="match status" value="1"/>
</dbReference>
<dbReference type="SMART" id="SM01016">
    <property type="entry name" value="Arg_tRNA_synt_N"/>
    <property type="match status" value="1"/>
</dbReference>
<dbReference type="SUPFAM" id="SSF52374">
    <property type="entry name" value="Nucleotidylyl transferase"/>
    <property type="match status" value="1"/>
</dbReference>
<sequence>VGLGGAMAPMKPVQTQVKAIFEEALRSAFPSVQQEAVVVKGNPKFGDYQCNNAMGLFREHGAGLGFKNPGEIAEAIKNALPANKLIGAITVAAQGFVTVKLSESWVADQVSLILEGEVEYLDPPRKRVVVDFSSPNIAKEMHVGHLRSTIIGESTCRLLEFCGHEVHRLNHVGDWGTQFGMLIEYMKEAYPNFQEELPDISDLQEFYKASKKRFDDDEAFKLKAQRAVVDLQSGGVFARSAWQKICDVSRKAFNKLYDRLDITVEERGESFYNSMLPPLVEDLKARGICNESNGAMCIFTPRVAEIPLMAVKTDGGFGYDSTDLAAIYHRLFVMRCDWLVYITDLGQELHFHMIFDAAEQAGWHRAPHTRCDHMGFGVVQGEDKKKFKTRSGETVKLVDLLDEAVDRARQEIVNRVAQQETEGHEAFLKDPKDQQEAAERIGIAAVRYFDMKANRTSPYVFNYDRMLDAKGNSAVFLFYAYARIRAIQRKAGFDASSASTSGLKVDHPAERDLALKLLQFPDVIEAILANLHLHQLTDYLWELCNVLTTFYMKCKVIGEKEQASRLLICEATRKVLLKSFFLLGFTPLEKI</sequence>
<dbReference type="PROSITE" id="PS00178">
    <property type="entry name" value="AA_TRNA_LIGASE_I"/>
    <property type="match status" value="1"/>
</dbReference>
<accession>A0A813F7H6</accession>
<comment type="subcellular location">
    <subcellularLocation>
        <location evidence="1">Cytoplasm</location>
    </subcellularLocation>
</comment>
<dbReference type="FunFam" id="3.30.1360.70:FF:000002">
    <property type="entry name" value="arginine--tRNA ligase, cytoplasmic"/>
    <property type="match status" value="1"/>
</dbReference>
<evidence type="ECO:0000256" key="3">
    <source>
        <dbReference type="ARBA" id="ARBA00011245"/>
    </source>
</evidence>
<gene>
    <name evidence="16" type="ORF">PGLA1383_LOCUS28234</name>
</gene>
<dbReference type="Pfam" id="PF03485">
    <property type="entry name" value="Arg_tRNA_synt_N"/>
    <property type="match status" value="1"/>
</dbReference>
<protein>
    <recommendedName>
        <fullName evidence="4">arginine--tRNA ligase</fullName>
        <ecNumber evidence="4">6.1.1.19</ecNumber>
    </recommendedName>
    <alternativeName>
        <fullName evidence="11">Arginyl-tRNA synthetase</fullName>
    </alternativeName>
</protein>
<dbReference type="Proteomes" id="UP000654075">
    <property type="component" value="Unassembled WGS sequence"/>
</dbReference>
<feature type="non-terminal residue" evidence="16">
    <location>
        <position position="591"/>
    </location>
</feature>
<evidence type="ECO:0000256" key="5">
    <source>
        <dbReference type="ARBA" id="ARBA00022490"/>
    </source>
</evidence>
<evidence type="ECO:0000256" key="4">
    <source>
        <dbReference type="ARBA" id="ARBA00012837"/>
    </source>
</evidence>
<dbReference type="HAMAP" id="MF_00123">
    <property type="entry name" value="Arg_tRNA_synth"/>
    <property type="match status" value="1"/>
</dbReference>
<keyword evidence="7 13" id="KW-0547">Nucleotide-binding</keyword>
<dbReference type="PANTHER" id="PTHR11956:SF5">
    <property type="entry name" value="ARGININE--TRNA LIGASE, CYTOPLASMIC"/>
    <property type="match status" value="1"/>
</dbReference>
<evidence type="ECO:0000313" key="16">
    <source>
        <dbReference type="EMBL" id="CAE8610408.1"/>
    </source>
</evidence>
<comment type="catalytic activity">
    <reaction evidence="12">
        <text>tRNA(Arg) + L-arginine + ATP = L-arginyl-tRNA(Arg) + AMP + diphosphate</text>
        <dbReference type="Rhea" id="RHEA:20301"/>
        <dbReference type="Rhea" id="RHEA-COMP:9658"/>
        <dbReference type="Rhea" id="RHEA-COMP:9673"/>
        <dbReference type="ChEBI" id="CHEBI:30616"/>
        <dbReference type="ChEBI" id="CHEBI:32682"/>
        <dbReference type="ChEBI" id="CHEBI:33019"/>
        <dbReference type="ChEBI" id="CHEBI:78442"/>
        <dbReference type="ChEBI" id="CHEBI:78513"/>
        <dbReference type="ChEBI" id="CHEBI:456215"/>
        <dbReference type="EC" id="6.1.1.19"/>
    </reaction>
</comment>
<dbReference type="Pfam" id="PF05746">
    <property type="entry name" value="DALR_1"/>
    <property type="match status" value="1"/>
</dbReference>
<evidence type="ECO:0000256" key="2">
    <source>
        <dbReference type="ARBA" id="ARBA00005594"/>
    </source>
</evidence>
<evidence type="ECO:0000256" key="7">
    <source>
        <dbReference type="ARBA" id="ARBA00022741"/>
    </source>
</evidence>
<name>A0A813F7H6_POLGL</name>
<dbReference type="NCBIfam" id="TIGR00456">
    <property type="entry name" value="argS"/>
    <property type="match status" value="1"/>
</dbReference>
<keyword evidence="8 13" id="KW-0067">ATP-binding</keyword>
<evidence type="ECO:0000256" key="13">
    <source>
        <dbReference type="RuleBase" id="RU363038"/>
    </source>
</evidence>
<dbReference type="GO" id="GO:0004814">
    <property type="term" value="F:arginine-tRNA ligase activity"/>
    <property type="evidence" value="ECO:0007669"/>
    <property type="project" value="UniProtKB-EC"/>
</dbReference>
<comment type="similarity">
    <text evidence="2 13">Belongs to the class-I aminoacyl-tRNA synthetase family.</text>
</comment>
<dbReference type="GO" id="GO:0006420">
    <property type="term" value="P:arginyl-tRNA aminoacylation"/>
    <property type="evidence" value="ECO:0007669"/>
    <property type="project" value="InterPro"/>
</dbReference>